<reference evidence="2 3" key="1">
    <citation type="submission" date="2020-07" db="EMBL/GenBank/DDBJ databases">
        <title>Sequencing the genomes of 1000 actinobacteria strains.</title>
        <authorList>
            <person name="Klenk H.-P."/>
        </authorList>
    </citation>
    <scope>NUCLEOTIDE SEQUENCE [LARGE SCALE GENOMIC DNA]</scope>
    <source>
        <strain evidence="2 3">DSM 44121</strain>
    </source>
</reference>
<evidence type="ECO:0000313" key="2">
    <source>
        <dbReference type="EMBL" id="MBA8809899.1"/>
    </source>
</evidence>
<protein>
    <submittedName>
        <fullName evidence="2">Cytochrome P450</fullName>
    </submittedName>
</protein>
<dbReference type="GO" id="GO:0005506">
    <property type="term" value="F:iron ion binding"/>
    <property type="evidence" value="ECO:0007669"/>
    <property type="project" value="InterPro"/>
</dbReference>
<dbReference type="EMBL" id="JACGWV010000002">
    <property type="protein sequence ID" value="MBA8809899.1"/>
    <property type="molecule type" value="Genomic_DNA"/>
</dbReference>
<comment type="caution">
    <text evidence="2">The sequence shown here is derived from an EMBL/GenBank/DDBJ whole genome shotgun (WGS) entry which is preliminary data.</text>
</comment>
<dbReference type="SUPFAM" id="SSF48264">
    <property type="entry name" value="Cytochrome P450"/>
    <property type="match status" value="1"/>
</dbReference>
<name>A0A7W3JBU0_9MICO</name>
<evidence type="ECO:0000313" key="3">
    <source>
        <dbReference type="Proteomes" id="UP000540568"/>
    </source>
</evidence>
<dbReference type="InterPro" id="IPR017972">
    <property type="entry name" value="Cyt_P450_CS"/>
</dbReference>
<gene>
    <name evidence="2" type="ORF">FHX71_003875</name>
</gene>
<dbReference type="PANTHER" id="PTHR46696:SF1">
    <property type="entry name" value="CYTOCHROME P450 YJIB-RELATED"/>
    <property type="match status" value="1"/>
</dbReference>
<dbReference type="Gene3D" id="1.10.630.10">
    <property type="entry name" value="Cytochrome P450"/>
    <property type="match status" value="1"/>
</dbReference>
<dbReference type="GO" id="GO:0020037">
    <property type="term" value="F:heme binding"/>
    <property type="evidence" value="ECO:0007669"/>
    <property type="project" value="InterPro"/>
</dbReference>
<dbReference type="PROSITE" id="PS00086">
    <property type="entry name" value="CYTOCHROME_P450"/>
    <property type="match status" value="1"/>
</dbReference>
<dbReference type="GO" id="GO:0004497">
    <property type="term" value="F:monooxygenase activity"/>
    <property type="evidence" value="ECO:0007669"/>
    <property type="project" value="InterPro"/>
</dbReference>
<dbReference type="GO" id="GO:0016705">
    <property type="term" value="F:oxidoreductase activity, acting on paired donors, with incorporation or reduction of molecular oxygen"/>
    <property type="evidence" value="ECO:0007669"/>
    <property type="project" value="InterPro"/>
</dbReference>
<evidence type="ECO:0000256" key="1">
    <source>
        <dbReference type="ARBA" id="ARBA00010617"/>
    </source>
</evidence>
<keyword evidence="3" id="KW-1185">Reference proteome</keyword>
<accession>A0A7W3JBU0</accession>
<comment type="similarity">
    <text evidence="1">Belongs to the cytochrome P450 family.</text>
</comment>
<sequence>MRLFDPVDVPLLTDLLAARDIDAAWSALREEWGEAAPVGLGPDARAWLVSGYQTLATLARGSGMVTTDTGAWNGEPSGPLPASLRPSFEASASRKVETASGPVHARLRAPLDEVLEAVDAAEVGRITRTVCQEVADRLVPGEQADLMRDYVVPVAHLAFGSVLGLDPRTGRQVLEIADDLAAGRGDDTVVDELSFLLGGQVMGRDASGGLTPIGLLAQHSAYEGTAEAVTGMLSLVTSASLGLQAWLGQALLLALSDEGFLRRLAGGRLGTDEALDEVLWNASPVTVLVPRFALKEGHLFGDDSYVERGDAVLLAVGAAASDPRVRGDAWDGLGNRAHLAWGAGAHRCPAPRQARLIVRTAVETLLRQVEPSLASGADEIRWVPDLRFRRPVSLPVTFRATGPEPWPSSE</sequence>
<dbReference type="InterPro" id="IPR036396">
    <property type="entry name" value="Cyt_P450_sf"/>
</dbReference>
<dbReference type="Proteomes" id="UP000540568">
    <property type="component" value="Unassembled WGS sequence"/>
</dbReference>
<dbReference type="PANTHER" id="PTHR46696">
    <property type="entry name" value="P450, PUTATIVE (EUROFUNG)-RELATED"/>
    <property type="match status" value="1"/>
</dbReference>
<dbReference type="RefSeq" id="WP_182619096.1">
    <property type="nucleotide sequence ID" value="NZ_BAAATF010000004.1"/>
</dbReference>
<dbReference type="AlphaFoldDB" id="A0A7W3JBU0"/>
<organism evidence="2 3">
    <name type="scientific">Promicromonospora sukumoe</name>
    <dbReference type="NCBI Taxonomy" id="88382"/>
    <lineage>
        <taxon>Bacteria</taxon>
        <taxon>Bacillati</taxon>
        <taxon>Actinomycetota</taxon>
        <taxon>Actinomycetes</taxon>
        <taxon>Micrococcales</taxon>
        <taxon>Promicromonosporaceae</taxon>
        <taxon>Promicromonospora</taxon>
    </lineage>
</organism>
<proteinExistence type="inferred from homology"/>